<dbReference type="InterPro" id="IPR008906">
    <property type="entry name" value="HATC_C_dom"/>
</dbReference>
<accession>A0A1S4A6I7</accession>
<organism evidence="1 2">
    <name type="scientific">Nicotiana tabacum</name>
    <name type="common">Common tobacco</name>
    <dbReference type="NCBI Taxonomy" id="4097"/>
    <lineage>
        <taxon>Eukaryota</taxon>
        <taxon>Viridiplantae</taxon>
        <taxon>Streptophyta</taxon>
        <taxon>Embryophyta</taxon>
        <taxon>Tracheophyta</taxon>
        <taxon>Spermatophyta</taxon>
        <taxon>Magnoliopsida</taxon>
        <taxon>eudicotyledons</taxon>
        <taxon>Gunneridae</taxon>
        <taxon>Pentapetalae</taxon>
        <taxon>asterids</taxon>
        <taxon>lamiids</taxon>
        <taxon>Solanales</taxon>
        <taxon>Solanaceae</taxon>
        <taxon>Nicotianoideae</taxon>
        <taxon>Nicotianeae</taxon>
        <taxon>Nicotiana</taxon>
    </lineage>
</organism>
<dbReference type="STRING" id="4097.A0A1S4A6I7"/>
<dbReference type="PANTHER" id="PTHR11697">
    <property type="entry name" value="GENERAL TRANSCRIPTION FACTOR 2-RELATED ZINC FINGER PROTEIN"/>
    <property type="match status" value="1"/>
</dbReference>
<dbReference type="InterPro" id="IPR012337">
    <property type="entry name" value="RNaseH-like_sf"/>
</dbReference>
<dbReference type="GeneID" id="107794287"/>
<evidence type="ECO:0000313" key="2">
    <source>
        <dbReference type="RefSeq" id="XP_016472258.1"/>
    </source>
</evidence>
<dbReference type="PANTHER" id="PTHR11697:SF230">
    <property type="entry name" value="ZINC FINGER, MYM DOMAIN CONTAINING 1"/>
    <property type="match status" value="1"/>
</dbReference>
<keyword evidence="1" id="KW-1185">Reference proteome</keyword>
<dbReference type="KEGG" id="nta:107794287"/>
<name>A0A1S4A6I7_TOBAC</name>
<dbReference type="Pfam" id="PF14291">
    <property type="entry name" value="DUF4371"/>
    <property type="match status" value="1"/>
</dbReference>
<dbReference type="AlphaFoldDB" id="A0A1S4A6I7"/>
<evidence type="ECO:0008006" key="3">
    <source>
        <dbReference type="Google" id="ProtNLM"/>
    </source>
</evidence>
<reference evidence="2" key="2">
    <citation type="submission" date="2025-08" db="UniProtKB">
        <authorList>
            <consortium name="RefSeq"/>
        </authorList>
    </citation>
    <scope>IDENTIFICATION</scope>
</reference>
<reference evidence="1" key="1">
    <citation type="journal article" date="2014" name="Nat. Commun.">
        <title>The tobacco genome sequence and its comparison with those of tomato and potato.</title>
        <authorList>
            <person name="Sierro N."/>
            <person name="Battey J.N."/>
            <person name="Ouadi S."/>
            <person name="Bakaher N."/>
            <person name="Bovet L."/>
            <person name="Willig A."/>
            <person name="Goepfert S."/>
            <person name="Peitsch M.C."/>
            <person name="Ivanov N.V."/>
        </authorList>
    </citation>
    <scope>NUCLEOTIDE SEQUENCE [LARGE SCALE GENOMIC DNA]</scope>
</reference>
<gene>
    <name evidence="2" type="primary">LOC107794287</name>
</gene>
<dbReference type="Proteomes" id="UP000790787">
    <property type="component" value="Chromosome 3"/>
</dbReference>
<dbReference type="InterPro" id="IPR025398">
    <property type="entry name" value="DUF4371"/>
</dbReference>
<dbReference type="RefSeq" id="XP_016472258.1">
    <property type="nucleotide sequence ID" value="XM_016616772.1"/>
</dbReference>
<dbReference type="OrthoDB" id="6621980at2759"/>
<proteinExistence type="predicted"/>
<sequence length="479" mass="54638">MIQKDIINVCAKETIKAIIGDLNGYCFGILVDESKYISHKEYTALVLRYCDKNGEVVELFVGLVHVSDTSTCSLKEAICSLLSEHSLSPSQIRGQSYDGASNMWGEISGPKTLIMKDCSSAYYLHCFAHQLQLTLVAIAKKHLHVEDFFCHVTNVLNVIGGSFKRRDLLRHLQAEKLEQLLESSEVHIGRGLNQERGLQRPGDTRWGSHFKTLDNFIVIFSSIVRVLERDEDIVNTVEFLNITKKRLQDMRESGWKSLLDDVSSFCVMHDILIPKMDVSYFPGKWKRKSSGVYYSHYLRVDIFYVVIVVQLQELNDRFDVVSSDLLLGMTSLNLVNSFVNFDKGRIMTLVNCYPNELDEVQIRDLSYQRDTYIVHMRAGNPKFSNLQGISHLTKALVEANLVETYSYVYLLVKLTLILPVATATVERAFSSMKQIKNEERNSMGDQYLNDCLVCCIERDVFINVVEVSVLKKVRHSSVK</sequence>
<dbReference type="InterPro" id="IPR055298">
    <property type="entry name" value="AtLOH3-like"/>
</dbReference>
<dbReference type="OMA" id="LEHYHIH"/>
<dbReference type="Pfam" id="PF05699">
    <property type="entry name" value="Dimer_Tnp_hAT"/>
    <property type="match status" value="1"/>
</dbReference>
<evidence type="ECO:0000313" key="1">
    <source>
        <dbReference type="Proteomes" id="UP000790787"/>
    </source>
</evidence>
<dbReference type="GO" id="GO:0046983">
    <property type="term" value="F:protein dimerization activity"/>
    <property type="evidence" value="ECO:0007669"/>
    <property type="project" value="InterPro"/>
</dbReference>
<dbReference type="SUPFAM" id="SSF53098">
    <property type="entry name" value="Ribonuclease H-like"/>
    <property type="match status" value="1"/>
</dbReference>
<protein>
    <recommendedName>
        <fullName evidence="3">Zinc finger MYM-type protein 1-like</fullName>
    </recommendedName>
</protein>
<dbReference type="PaxDb" id="4097-A0A1S4A6I7"/>